<dbReference type="EMBL" id="CAJMWS010000305">
    <property type="protein sequence ID" value="CAE6403283.1"/>
    <property type="molecule type" value="Genomic_DNA"/>
</dbReference>
<keyword evidence="2" id="KW-0677">Repeat</keyword>
<feature type="domain" description="Nephrocystin 3-like N-terminal" evidence="5">
    <location>
        <begin position="290"/>
        <end position="446"/>
    </location>
</feature>
<reference evidence="6" key="1">
    <citation type="submission" date="2021-01" db="EMBL/GenBank/DDBJ databases">
        <authorList>
            <person name="Kaushik A."/>
        </authorList>
    </citation>
    <scope>NUCLEOTIDE SEQUENCE</scope>
    <source>
        <strain evidence="6">AG1-1C</strain>
    </source>
</reference>
<feature type="region of interest" description="Disordered" evidence="4">
    <location>
        <begin position="85"/>
        <end position="106"/>
    </location>
</feature>
<feature type="repeat" description="WD" evidence="3">
    <location>
        <begin position="1265"/>
        <end position="1306"/>
    </location>
</feature>
<feature type="repeat" description="WD" evidence="3">
    <location>
        <begin position="881"/>
        <end position="922"/>
    </location>
</feature>
<evidence type="ECO:0000256" key="1">
    <source>
        <dbReference type="ARBA" id="ARBA00022574"/>
    </source>
</evidence>
<evidence type="ECO:0000256" key="4">
    <source>
        <dbReference type="SAM" id="MobiDB-lite"/>
    </source>
</evidence>
<dbReference type="CDD" id="cd00200">
    <property type="entry name" value="WD40"/>
    <property type="match status" value="1"/>
</dbReference>
<dbReference type="InterPro" id="IPR020472">
    <property type="entry name" value="WD40_PAC1"/>
</dbReference>
<dbReference type="Gene3D" id="2.130.10.10">
    <property type="entry name" value="YVTN repeat-like/Quinoprotein amine dehydrogenase"/>
    <property type="match status" value="5"/>
</dbReference>
<dbReference type="Pfam" id="PF00400">
    <property type="entry name" value="WD40"/>
    <property type="match status" value="12"/>
</dbReference>
<dbReference type="InterPro" id="IPR001680">
    <property type="entry name" value="WD40_rpt"/>
</dbReference>
<dbReference type="PROSITE" id="PS50294">
    <property type="entry name" value="WD_REPEATS_REGION"/>
    <property type="match status" value="9"/>
</dbReference>
<dbReference type="SMART" id="SM00320">
    <property type="entry name" value="WD40"/>
    <property type="match status" value="14"/>
</dbReference>
<protein>
    <recommendedName>
        <fullName evidence="5">Nephrocystin 3-like N-terminal domain-containing protein</fullName>
    </recommendedName>
</protein>
<dbReference type="Gene3D" id="3.40.50.300">
    <property type="entry name" value="P-loop containing nucleotide triphosphate hydrolases"/>
    <property type="match status" value="1"/>
</dbReference>
<dbReference type="PRINTS" id="PR00320">
    <property type="entry name" value="GPROTEINBRPT"/>
</dbReference>
<feature type="repeat" description="WD" evidence="3">
    <location>
        <begin position="1179"/>
        <end position="1220"/>
    </location>
</feature>
<dbReference type="Pfam" id="PF24883">
    <property type="entry name" value="NPHP3_N"/>
    <property type="match status" value="1"/>
</dbReference>
<dbReference type="InterPro" id="IPR019775">
    <property type="entry name" value="WD40_repeat_CS"/>
</dbReference>
<feature type="repeat" description="WD" evidence="3">
    <location>
        <begin position="932"/>
        <end position="965"/>
    </location>
</feature>
<evidence type="ECO:0000259" key="5">
    <source>
        <dbReference type="Pfam" id="PF24883"/>
    </source>
</evidence>
<dbReference type="PROSITE" id="PS50082">
    <property type="entry name" value="WD_REPEATS_2"/>
    <property type="match status" value="12"/>
</dbReference>
<feature type="repeat" description="WD" evidence="3">
    <location>
        <begin position="1222"/>
        <end position="1263"/>
    </location>
</feature>
<accession>A0A8H2WU75</accession>
<dbReference type="PANTHER" id="PTHR19848">
    <property type="entry name" value="WD40 REPEAT PROTEIN"/>
    <property type="match status" value="1"/>
</dbReference>
<feature type="repeat" description="WD" evidence="3">
    <location>
        <begin position="1394"/>
        <end position="1435"/>
    </location>
</feature>
<dbReference type="PANTHER" id="PTHR19848:SF8">
    <property type="entry name" value="F-BOX AND WD REPEAT DOMAIN CONTAINING 7"/>
    <property type="match status" value="1"/>
</dbReference>
<dbReference type="InterPro" id="IPR027417">
    <property type="entry name" value="P-loop_NTPase"/>
</dbReference>
<proteinExistence type="predicted"/>
<name>A0A8H2WU75_9AGAM</name>
<keyword evidence="1 3" id="KW-0853">WD repeat</keyword>
<evidence type="ECO:0000313" key="7">
    <source>
        <dbReference type="Proteomes" id="UP000663846"/>
    </source>
</evidence>
<gene>
    <name evidence="6" type="ORF">RDB_LOCUS58649</name>
</gene>
<evidence type="ECO:0000256" key="3">
    <source>
        <dbReference type="PROSITE-ProRule" id="PRU00221"/>
    </source>
</evidence>
<sequence length="1445" mass="159205">MSLRDKFRDFKRSTRSRINSMVQGSRIPQLSITPPHAIQHTDSAALPLDMDMGSGIGPSNSNSKDLLNATSLDKLAMASRPSVFTSLGQQTQHSEPTAPMSTTSNSHMSHWNNLKSLLRVMESVSGAVAPLKDLFSQFVGCINIYENIANGREEYRRLQGELEDLFEELQRCFVQAPPPIITISMERLCRMIHQELEGVQKSQTEGPFRYLEAGNKSEEVLACYQRIHRCLQRLILNINLSVWKAIDNMVADNRLSSLPASLFACYNSTKAAELKRGECVPDTRKDVLAQLHSWAYAHGAENLFWLNGMAGTGKTTIAYTLCAELDSDRKLAASFFCSRLVPECRDVNLIIPSIAYQLARASKPFHYALSRALEKDPDAHTRLLHIQFDTLIALPMAEVEATLPENMVVVIDALDECTDKESTDRILDILITKASHLPLKFMVSSRPEPNIRNRLEQGGTWIHPRLILHELERDIIQADIQTYLRTSLAPMDLSESQIAMLAERSGILFIYAATVVRFISYDNFRRNPHARLKTILNASASSQGFRLKELGQLYSTILKEALGNPNLTTAEQHDIKEVLYTVICAREPLTISALCGLLKFEDPERVRAALRPLFSVLHIVNSNEVVTTLHMSFSDYVLDPSRSSEYYCDAVSHNHSLVLLCFELIKDMKPQFNICKLETSFLTDQEVANLEERVQSAISTELFYACRYWVVHLQVTNTSPNLVRELEGFFSARLLLWMEVMNLKGAMQFSGEILKTAEDWGTRTKCPQELVELFHDSWRFASTFTLNKVSTSTPHLYLSMLPFWPPNNPISKCYSNRMGGAVKAHGTATTRPQFALIAKWMVGEEANSASFSSDGTRIVVGAGERVYIMNAFNGKIILVLHKGNSSSVHSAIFSPDGNFVAACSANRRVYVWEIRAGKRILNAYEVAPGLATSIAFSLDSSRIVSGSKGGVVRMWDPLTGQMLLELLGGPRIPIMTVAISPYGSLVAAGYRVTNICVWNAQTGEVVTNILAGPSVIMSVSFSFDSTRITSGTFEGLVHVWDVRTGRMVLGPLKGHTDHITSVKFSPDDKRIISSSADKSIRFWDSQSGSVLMLLEGHTNPVTSVAFSPDGTRVVSTISSHNISILDARTQCADSRRLAGHTDFVVFADFSSNGTIISGSCDGVIQVWDAQTGTQLLHLDGNHKSDVSSLALSPNGDMIASGSCDRTIHVRNASDGQFLLAPLKGHSGYVLSVQFSPDGTRIASGSSDMTICVWRTRDGRMLLGPLRGHTHWVRSVGFSPDGKNIVSGSSDGTVIVWDSHDGRRVLGPLLRHTDEVTSVRFSPDGTRIVSGSNDQTVCVCDAQSGQLLYNPLKGHTDSVLSVALSYDGAWIASGSLDKTVCVWNAQNGQLALGPLKGHTNWVSSVAFSVDGTKIVSGSDDKTVRVHDIRALNPTASLLYANSDDIL</sequence>
<feature type="repeat" description="WD" evidence="3">
    <location>
        <begin position="1351"/>
        <end position="1392"/>
    </location>
</feature>
<dbReference type="SUPFAM" id="SSF50978">
    <property type="entry name" value="WD40 repeat-like"/>
    <property type="match status" value="3"/>
</dbReference>
<feature type="repeat" description="WD" evidence="3">
    <location>
        <begin position="1137"/>
        <end position="1177"/>
    </location>
</feature>
<dbReference type="SUPFAM" id="SSF52540">
    <property type="entry name" value="P-loop containing nucleoside triphosphate hydrolases"/>
    <property type="match status" value="1"/>
</dbReference>
<dbReference type="InterPro" id="IPR015943">
    <property type="entry name" value="WD40/YVTN_repeat-like_dom_sf"/>
</dbReference>
<feature type="repeat" description="WD" evidence="3">
    <location>
        <begin position="1009"/>
        <end position="1050"/>
    </location>
</feature>
<evidence type="ECO:0000313" key="6">
    <source>
        <dbReference type="EMBL" id="CAE6403283.1"/>
    </source>
</evidence>
<dbReference type="InterPro" id="IPR036322">
    <property type="entry name" value="WD40_repeat_dom_sf"/>
</dbReference>
<dbReference type="PROSITE" id="PS00678">
    <property type="entry name" value="WD_REPEATS_1"/>
    <property type="match status" value="4"/>
</dbReference>
<dbReference type="InterPro" id="IPR056884">
    <property type="entry name" value="NPHP3-like_N"/>
</dbReference>
<feature type="repeat" description="WD" evidence="3">
    <location>
        <begin position="1094"/>
        <end position="1129"/>
    </location>
</feature>
<feature type="repeat" description="WD" evidence="3">
    <location>
        <begin position="1308"/>
        <end position="1349"/>
    </location>
</feature>
<evidence type="ECO:0000256" key="2">
    <source>
        <dbReference type="ARBA" id="ARBA00022737"/>
    </source>
</evidence>
<feature type="repeat" description="WD" evidence="3">
    <location>
        <begin position="1052"/>
        <end position="1093"/>
    </location>
</feature>
<organism evidence="6 7">
    <name type="scientific">Rhizoctonia solani</name>
    <dbReference type="NCBI Taxonomy" id="456999"/>
    <lineage>
        <taxon>Eukaryota</taxon>
        <taxon>Fungi</taxon>
        <taxon>Dikarya</taxon>
        <taxon>Basidiomycota</taxon>
        <taxon>Agaricomycotina</taxon>
        <taxon>Agaricomycetes</taxon>
        <taxon>Cantharellales</taxon>
        <taxon>Ceratobasidiaceae</taxon>
        <taxon>Rhizoctonia</taxon>
    </lineage>
</organism>
<dbReference type="Proteomes" id="UP000663846">
    <property type="component" value="Unassembled WGS sequence"/>
</dbReference>
<comment type="caution">
    <text evidence="6">The sequence shown here is derived from an EMBL/GenBank/DDBJ whole genome shotgun (WGS) entry which is preliminary data.</text>
</comment>